<feature type="transmembrane region" description="Helical" evidence="6">
    <location>
        <begin position="278"/>
        <end position="301"/>
    </location>
</feature>
<dbReference type="Proteomes" id="UP000630149">
    <property type="component" value="Unassembled WGS sequence"/>
</dbReference>
<evidence type="ECO:0000313" key="9">
    <source>
        <dbReference type="Proteomes" id="UP000630149"/>
    </source>
</evidence>
<dbReference type="OrthoDB" id="5291895at2"/>
<sequence length="406" mass="44559">MNRLGSVLIPYALAYLVCTIYRAINGILGPVLAVDLHLSANALGFLTAVYLLGFGIMQIPLGFILDKFGPRRVQTLLFLIATLGIFLFSIAESVWQLTVGRALIGIGMSAGLMAGFKAAASWYSIERLPLVNGIILTAGGIGALLATIPAEIVIRNFGWRSLGYSLTILTLIVGLLIYGVTRDKKAEHQTEEPFSQQLKDFKEVLKSRVFIRFAPYFILMSSFIAIQGLWAGPWLHQAIGMSTTEVALYLSDIAIAMILGLLTAGIIASWLQKLNVSIIGLLILTGSLYILLQLLIVSKVWPGSHVFWFLFGYFAQYGSLGYAYVSQSVPPHVIGRAVTALNFALFIGAFVWQYMLGAIITHWPKNELGFYPASAYQTSFYVLIACEMICLGWFIGFKTPKSSSKE</sequence>
<dbReference type="InterPro" id="IPR050189">
    <property type="entry name" value="MFS_Efflux_Transporters"/>
</dbReference>
<feature type="transmembrane region" description="Helical" evidence="6">
    <location>
        <begin position="337"/>
        <end position="360"/>
    </location>
</feature>
<feature type="transmembrane region" description="Helical" evidence="6">
    <location>
        <begin position="130"/>
        <end position="150"/>
    </location>
</feature>
<dbReference type="AlphaFoldDB" id="A0A917JRF5"/>
<feature type="transmembrane region" description="Helical" evidence="6">
    <location>
        <begin position="7"/>
        <end position="24"/>
    </location>
</feature>
<reference evidence="8" key="2">
    <citation type="submission" date="2020-09" db="EMBL/GenBank/DDBJ databases">
        <authorList>
            <person name="Sun Q."/>
            <person name="Ohkuma M."/>
        </authorList>
    </citation>
    <scope>NUCLEOTIDE SEQUENCE</scope>
    <source>
        <strain evidence="8">JCM 13919</strain>
    </source>
</reference>
<feature type="transmembrane region" description="Helical" evidence="6">
    <location>
        <begin position="250"/>
        <end position="271"/>
    </location>
</feature>
<comment type="caution">
    <text evidence="8">The sequence shown here is derived from an EMBL/GenBank/DDBJ whole genome shotgun (WGS) entry which is preliminary data.</text>
</comment>
<dbReference type="InterPro" id="IPR036259">
    <property type="entry name" value="MFS_trans_sf"/>
</dbReference>
<dbReference type="GO" id="GO:0022857">
    <property type="term" value="F:transmembrane transporter activity"/>
    <property type="evidence" value="ECO:0007669"/>
    <property type="project" value="InterPro"/>
</dbReference>
<dbReference type="SUPFAM" id="SSF103473">
    <property type="entry name" value="MFS general substrate transporter"/>
    <property type="match status" value="1"/>
</dbReference>
<evidence type="ECO:0000259" key="7">
    <source>
        <dbReference type="PROSITE" id="PS50850"/>
    </source>
</evidence>
<keyword evidence="5 6" id="KW-0472">Membrane</keyword>
<keyword evidence="2" id="KW-1003">Cell membrane</keyword>
<name>A0A917JRF5_9GAMM</name>
<feature type="transmembrane region" description="Helical" evidence="6">
    <location>
        <begin position="209"/>
        <end position="230"/>
    </location>
</feature>
<dbReference type="GO" id="GO:0005886">
    <property type="term" value="C:plasma membrane"/>
    <property type="evidence" value="ECO:0007669"/>
    <property type="project" value="UniProtKB-SubCell"/>
</dbReference>
<feature type="transmembrane region" description="Helical" evidence="6">
    <location>
        <begin position="44"/>
        <end position="64"/>
    </location>
</feature>
<accession>A0A917JRF5</accession>
<feature type="transmembrane region" description="Helical" evidence="6">
    <location>
        <begin position="380"/>
        <end position="397"/>
    </location>
</feature>
<dbReference type="InterPro" id="IPR020846">
    <property type="entry name" value="MFS_dom"/>
</dbReference>
<evidence type="ECO:0000256" key="3">
    <source>
        <dbReference type="ARBA" id="ARBA00022692"/>
    </source>
</evidence>
<evidence type="ECO:0000256" key="5">
    <source>
        <dbReference type="ARBA" id="ARBA00023136"/>
    </source>
</evidence>
<comment type="subcellular location">
    <subcellularLocation>
        <location evidence="1">Cell membrane</location>
        <topology evidence="1">Multi-pass membrane protein</topology>
    </subcellularLocation>
</comment>
<organism evidence="8 9">
    <name type="scientific">Legionella impletisoli</name>
    <dbReference type="NCBI Taxonomy" id="343510"/>
    <lineage>
        <taxon>Bacteria</taxon>
        <taxon>Pseudomonadati</taxon>
        <taxon>Pseudomonadota</taxon>
        <taxon>Gammaproteobacteria</taxon>
        <taxon>Legionellales</taxon>
        <taxon>Legionellaceae</taxon>
        <taxon>Legionella</taxon>
    </lineage>
</organism>
<dbReference type="PANTHER" id="PTHR43124">
    <property type="entry name" value="PURINE EFFLUX PUMP PBUE"/>
    <property type="match status" value="1"/>
</dbReference>
<feature type="transmembrane region" description="Helical" evidence="6">
    <location>
        <begin position="307"/>
        <end position="325"/>
    </location>
</feature>
<dbReference type="Gene3D" id="1.20.1250.20">
    <property type="entry name" value="MFS general substrate transporter like domains"/>
    <property type="match status" value="1"/>
</dbReference>
<dbReference type="PANTHER" id="PTHR43124:SF3">
    <property type="entry name" value="CHLORAMPHENICOL EFFLUX PUMP RV0191"/>
    <property type="match status" value="1"/>
</dbReference>
<feature type="domain" description="Major facilitator superfamily (MFS) profile" evidence="7">
    <location>
        <begin position="1"/>
        <end position="402"/>
    </location>
</feature>
<dbReference type="Pfam" id="PF07690">
    <property type="entry name" value="MFS_1"/>
    <property type="match status" value="1"/>
</dbReference>
<evidence type="ECO:0000256" key="6">
    <source>
        <dbReference type="SAM" id="Phobius"/>
    </source>
</evidence>
<proteinExistence type="predicted"/>
<evidence type="ECO:0000256" key="1">
    <source>
        <dbReference type="ARBA" id="ARBA00004651"/>
    </source>
</evidence>
<keyword evidence="4 6" id="KW-1133">Transmembrane helix</keyword>
<evidence type="ECO:0000256" key="4">
    <source>
        <dbReference type="ARBA" id="ARBA00022989"/>
    </source>
</evidence>
<dbReference type="PROSITE" id="PS50850">
    <property type="entry name" value="MFS"/>
    <property type="match status" value="1"/>
</dbReference>
<keyword evidence="3 6" id="KW-0812">Transmembrane</keyword>
<dbReference type="EMBL" id="BMOB01000002">
    <property type="protein sequence ID" value="GGI81746.1"/>
    <property type="molecule type" value="Genomic_DNA"/>
</dbReference>
<dbReference type="InterPro" id="IPR011701">
    <property type="entry name" value="MFS"/>
</dbReference>
<feature type="transmembrane region" description="Helical" evidence="6">
    <location>
        <begin position="76"/>
        <end position="96"/>
    </location>
</feature>
<protein>
    <submittedName>
        <fullName evidence="8">MFS transporter</fullName>
    </submittedName>
</protein>
<keyword evidence="9" id="KW-1185">Reference proteome</keyword>
<evidence type="ECO:0000313" key="8">
    <source>
        <dbReference type="EMBL" id="GGI81746.1"/>
    </source>
</evidence>
<feature type="transmembrane region" description="Helical" evidence="6">
    <location>
        <begin position="162"/>
        <end position="180"/>
    </location>
</feature>
<gene>
    <name evidence="8" type="ORF">GCM10007966_07840</name>
</gene>
<reference evidence="8" key="1">
    <citation type="journal article" date="2014" name="Int. J. Syst. Evol. Microbiol.">
        <title>Complete genome sequence of Corynebacterium casei LMG S-19264T (=DSM 44701T), isolated from a smear-ripened cheese.</title>
        <authorList>
            <consortium name="US DOE Joint Genome Institute (JGI-PGF)"/>
            <person name="Walter F."/>
            <person name="Albersmeier A."/>
            <person name="Kalinowski J."/>
            <person name="Ruckert C."/>
        </authorList>
    </citation>
    <scope>NUCLEOTIDE SEQUENCE</scope>
    <source>
        <strain evidence="8">JCM 13919</strain>
    </source>
</reference>
<dbReference type="RefSeq" id="WP_131775707.1">
    <property type="nucleotide sequence ID" value="NZ_BMOB01000002.1"/>
</dbReference>
<feature type="transmembrane region" description="Helical" evidence="6">
    <location>
        <begin position="102"/>
        <end position="123"/>
    </location>
</feature>
<evidence type="ECO:0000256" key="2">
    <source>
        <dbReference type="ARBA" id="ARBA00022475"/>
    </source>
</evidence>